<name>A0ABQ0C9H7_9PROT</name>
<dbReference type="EMBL" id="BAAFGK010000004">
    <property type="protein sequence ID" value="GAB0057531.1"/>
    <property type="molecule type" value="Genomic_DNA"/>
</dbReference>
<evidence type="ECO:0000313" key="1">
    <source>
        <dbReference type="EMBL" id="GAB0057531.1"/>
    </source>
</evidence>
<comment type="caution">
    <text evidence="1">The sequence shown here is derived from an EMBL/GenBank/DDBJ whole genome shotgun (WGS) entry which is preliminary data.</text>
</comment>
<sequence>MARDDAASRGGAWIQTFTGRQFWPLDARPEEVEIEDVAHALGMLCRFNGHCRRFYSVAEHSVWVSHLVGAEDARWGLLHDAAEAYLSDLPKPLKRVLPEFDPWEERLLGVIAVRFGLTGLPSARVKEADWRLLANEKVTFMAQEPAPWHGLPAPFPGVELEGWSPEEAKERFLARYRALFPGG</sequence>
<proteinExistence type="predicted"/>
<accession>A0ABQ0C9H7</accession>
<dbReference type="RefSeq" id="WP_420905227.1">
    <property type="nucleotide sequence ID" value="NZ_BAAFGK010000004.1"/>
</dbReference>
<dbReference type="SUPFAM" id="SSF109604">
    <property type="entry name" value="HD-domain/PDEase-like"/>
    <property type="match status" value="1"/>
</dbReference>
<evidence type="ECO:0000313" key="2">
    <source>
        <dbReference type="Proteomes" id="UP001628193"/>
    </source>
</evidence>
<reference evidence="1 2" key="1">
    <citation type="submission" date="2024-09" db="EMBL/GenBank/DDBJ databases">
        <title>Draft genome sequence of Candidatus Magnetaquicoccaceae bacterium FCR-1.</title>
        <authorList>
            <person name="Shimoshige H."/>
            <person name="Shimamura S."/>
            <person name="Taoka A."/>
            <person name="Kobayashi H."/>
            <person name="Maekawa T."/>
        </authorList>
    </citation>
    <scope>NUCLEOTIDE SEQUENCE [LARGE SCALE GENOMIC DNA]</scope>
    <source>
        <strain evidence="1 2">FCR-1</strain>
    </source>
</reference>
<dbReference type="Proteomes" id="UP001628193">
    <property type="component" value="Unassembled WGS sequence"/>
</dbReference>
<protein>
    <recommendedName>
        <fullName evidence="3">Phosphohydrolase</fullName>
    </recommendedName>
</protein>
<evidence type="ECO:0008006" key="3">
    <source>
        <dbReference type="Google" id="ProtNLM"/>
    </source>
</evidence>
<keyword evidence="2" id="KW-1185">Reference proteome</keyword>
<dbReference type="Gene3D" id="1.10.3210.10">
    <property type="entry name" value="Hypothetical protein af1432"/>
    <property type="match status" value="1"/>
</dbReference>
<organism evidence="1 2">
    <name type="scientific">Candidatus Magnetaquiglobus chichijimensis</name>
    <dbReference type="NCBI Taxonomy" id="3141448"/>
    <lineage>
        <taxon>Bacteria</taxon>
        <taxon>Pseudomonadati</taxon>
        <taxon>Pseudomonadota</taxon>
        <taxon>Magnetococcia</taxon>
        <taxon>Magnetococcales</taxon>
        <taxon>Candidatus Magnetaquicoccaceae</taxon>
        <taxon>Candidatus Magnetaquiglobus</taxon>
    </lineage>
</organism>
<gene>
    <name evidence="1" type="ORF">SIID45300_01861</name>
</gene>